<evidence type="ECO:0000256" key="1">
    <source>
        <dbReference type="ARBA" id="ARBA00004167"/>
    </source>
</evidence>
<organism evidence="8 9">
    <name type="scientific">Aquitalea magnusonii</name>
    <dbReference type="NCBI Taxonomy" id="332411"/>
    <lineage>
        <taxon>Bacteria</taxon>
        <taxon>Pseudomonadati</taxon>
        <taxon>Pseudomonadota</taxon>
        <taxon>Betaproteobacteria</taxon>
        <taxon>Neisseriales</taxon>
        <taxon>Chromobacteriaceae</taxon>
        <taxon>Aquitalea</taxon>
    </lineage>
</organism>
<dbReference type="AlphaFoldDB" id="A0A3G9GKL0"/>
<protein>
    <submittedName>
        <fullName evidence="8">Putative exported protein</fullName>
    </submittedName>
</protein>
<keyword evidence="9" id="KW-1185">Reference proteome</keyword>
<feature type="transmembrane region" description="Helical" evidence="6">
    <location>
        <begin position="31"/>
        <end position="49"/>
    </location>
</feature>
<evidence type="ECO:0000313" key="9">
    <source>
        <dbReference type="Proteomes" id="UP000198290"/>
    </source>
</evidence>
<reference evidence="9" key="1">
    <citation type="journal article" date="2017" name="Biotechnol. Biofuels">
        <title>Evaluation of environmental bacterial communities as a factor affecting the growth of duckweed Lemna minor.</title>
        <authorList>
            <person name="Ishizawa H."/>
            <person name="Kuroda M."/>
            <person name="Morikawa M."/>
            <person name="Ike M."/>
        </authorList>
    </citation>
    <scope>NUCLEOTIDE SEQUENCE [LARGE SCALE GENOMIC DNA]</scope>
    <source>
        <strain evidence="9">H3</strain>
    </source>
</reference>
<accession>A0A3G9GKL0</accession>
<evidence type="ECO:0000313" key="8">
    <source>
        <dbReference type="EMBL" id="BBF87353.1"/>
    </source>
</evidence>
<evidence type="ECO:0000256" key="2">
    <source>
        <dbReference type="ARBA" id="ARBA00022692"/>
    </source>
</evidence>
<dbReference type="PANTHER" id="PTHR36985">
    <property type="entry name" value="TRANSLOCATION AND ASSEMBLY MODULE SUBUNIT TAMB"/>
    <property type="match status" value="1"/>
</dbReference>
<dbReference type="EMBL" id="AP018823">
    <property type="protein sequence ID" value="BBF87353.1"/>
    <property type="molecule type" value="Genomic_DNA"/>
</dbReference>
<feature type="domain" description="Translocation and assembly module TamB C-terminal" evidence="7">
    <location>
        <begin position="941"/>
        <end position="1272"/>
    </location>
</feature>
<name>A0A3G9GKL0_9NEIS</name>
<reference evidence="9" key="3">
    <citation type="journal article" date="2017" name="Plant Physiol. Biochem.">
        <title>Differential oxidative and antioxidative response of duckweed Lemna minor toward plant growth promoting/inhibiting bacteria.</title>
        <authorList>
            <person name="Ishizawa H."/>
            <person name="Kuroda M."/>
            <person name="Morikawa M."/>
            <person name="Ike M."/>
        </authorList>
    </citation>
    <scope>NUCLEOTIDE SEQUENCE [LARGE SCALE GENOMIC DNA]</scope>
    <source>
        <strain evidence="9">H3</strain>
    </source>
</reference>
<comment type="subcellular location">
    <subcellularLocation>
        <location evidence="1">Membrane</location>
        <topology evidence="1">Single-pass membrane protein</topology>
    </subcellularLocation>
</comment>
<keyword evidence="2 6" id="KW-0812">Transmembrane</keyword>
<dbReference type="GO" id="GO:0005886">
    <property type="term" value="C:plasma membrane"/>
    <property type="evidence" value="ECO:0007669"/>
    <property type="project" value="InterPro"/>
</dbReference>
<keyword evidence="3 6" id="KW-1133">Transmembrane helix</keyword>
<keyword evidence="4 6" id="KW-0472">Membrane</keyword>
<dbReference type="InterPro" id="IPR007452">
    <property type="entry name" value="TamB_C"/>
</dbReference>
<dbReference type="GO" id="GO:0009306">
    <property type="term" value="P:protein secretion"/>
    <property type="evidence" value="ECO:0007669"/>
    <property type="project" value="InterPro"/>
</dbReference>
<evidence type="ECO:0000256" key="5">
    <source>
        <dbReference type="SAM" id="MobiDB-lite"/>
    </source>
</evidence>
<evidence type="ECO:0000256" key="6">
    <source>
        <dbReference type="SAM" id="Phobius"/>
    </source>
</evidence>
<dbReference type="STRING" id="332411.VI06_05755"/>
<dbReference type="PANTHER" id="PTHR36985:SF1">
    <property type="entry name" value="TRANSLOCATION AND ASSEMBLY MODULE SUBUNIT TAMB"/>
    <property type="match status" value="1"/>
</dbReference>
<dbReference type="KEGG" id="amah:DLM_3769"/>
<dbReference type="RefSeq" id="WP_089082559.1">
    <property type="nucleotide sequence ID" value="NZ_AP018823.1"/>
</dbReference>
<evidence type="ECO:0000256" key="4">
    <source>
        <dbReference type="ARBA" id="ARBA00023136"/>
    </source>
</evidence>
<evidence type="ECO:0000259" key="7">
    <source>
        <dbReference type="Pfam" id="PF04357"/>
    </source>
</evidence>
<dbReference type="OrthoDB" id="5288149at2"/>
<reference evidence="8 9" key="2">
    <citation type="journal article" date="2017" name="Genome Announc.">
        <title>Draft genome sequence of Aquitalea magnusonii strain H3, a plant growth-promoting bacterium of duckweed Lemna minor.</title>
        <authorList>
            <person name="Ishizawa H."/>
            <person name="Kuroda M."/>
            <person name="Ike M."/>
        </authorList>
    </citation>
    <scope>NUCLEOTIDE SEQUENCE [LARGE SCALE GENOMIC DNA]</scope>
    <source>
        <strain evidence="8 9">H3</strain>
    </source>
</reference>
<dbReference type="Proteomes" id="UP000198290">
    <property type="component" value="Chromosome"/>
</dbReference>
<proteinExistence type="predicted"/>
<sequence>MQDAPLPDQAAGPQASPPPLPKPPRRRWGRLLCLLVLLVLGAVLGWLGGSTQGLAWLCQQLPALSNQQLSIARSEGSLWSGFTLHDIRWRARYQDVDIDRLQLQWQASDMWQRRLQVQLLDIGHVRVNSRPAPATPAAGAPVSLSLPLDVRVEQVKLASLTLLPADVRLYGLQASYAYQNQQHQLQLAQLQTPWGSTSARLSIADSTPFATQGQLRAQGELEQIPVQAGLKLAGNLLALQVDATGSGKGMLAEAHGLLRPFAFNPYNRFGRLDIRVGGINPQALLPSWPKARLGFAVHAEPEGGARIKGGLSLLNSQPGPVSASQLPLSLLVGEFRADDKMLHLDKLMAQLGAGQLNLTGKVEPGSLDIVALLHNISLKTLYATAPDDTIKGTARVAGPLAGPDIRASLYGKSLQLETALAFEQDGAGKTLLLRQLDLTAGAGKMSVTGKLGLEGKQLYQLEGKLLKADPARLKPGLPSGELNAAIKASGQLAQPLAGKIALQFAPSRLSGAPLGGQLTADWQGQRLRQLLADLSLASNRLQASGAYGVAGDKLKLLIDAPNLALLGPGFSGNIKGQALLAGTPNAPLLTTSLRADRLHLPGNLSVQTLSLDGDIQAAAGSPFRLQLVADRLQAGSFSAEQLRAQGNGTRTRHHLQLDGRLRLAGQAYQLQLAASGGLPANSSQWQGVLERLELSGRPGLSLQSPLALEAGPARVRLGAARVNMLGGSVSLTDLDSSNGVLSTRGHAEGLHLAELAGVLQLPVEQNLVLDGGWALNLNGKQPQGQLWLKRVAGDIRLPAEAGRPAPLGLKSAQLNLRFDGGSLRFDTAIDSQYAQLAGKGSLPWNGGNIDARTPLSATATVLLPSLASLAQLSSPALELGGQLSANLALTGPLGQLQGQGSIQGSKLLLADHRTGIRLGDGVLQAHLNGRSLVLDRLRFASGQGDVVATGSLDLREAGPDAVVRVALNKFSVFDKPSRKLVVSGNAELSMVEHKIALTGRIRADQGRIDLPKGGAPTLSDDVVVKGRSVAEPSAFASLPLTVALDLDLGDRFRFVGQGLDVELTGVVKVSASPGQPPGARGQVRVVKGRYKAYGQELDIEQGIISFVGPLDNPVLNVVAKRHLSPVGAGVEVSGSVSAPRIRLVADESMSEKDKLAWLVLGHAASGDRDDSALAASAGMMLAGSINDQVGLFDELGLASRKERTLANGTVSPAEQVVTVGRQLTRELYLGYEYGVTSADQAVKLAYQLSKGWSMVLRAGTNTSVESRYTLRFD</sequence>
<gene>
    <name evidence="8" type="ORF">DLM_3769</name>
</gene>
<feature type="region of interest" description="Disordered" evidence="5">
    <location>
        <begin position="1"/>
        <end position="23"/>
    </location>
</feature>
<dbReference type="Pfam" id="PF04357">
    <property type="entry name" value="TamB"/>
    <property type="match status" value="1"/>
</dbReference>
<evidence type="ECO:0000256" key="3">
    <source>
        <dbReference type="ARBA" id="ARBA00022989"/>
    </source>
</evidence>